<protein>
    <submittedName>
        <fullName evidence="1">Uncharacterized protein</fullName>
    </submittedName>
</protein>
<gene>
    <name evidence="1" type="ORF">F1735_29415</name>
</gene>
<dbReference type="RefSeq" id="WP_167240246.1">
    <property type="nucleotide sequence ID" value="NZ_WHJF01000130.1"/>
</dbReference>
<sequence>MPYFDLRLGFAPSFHRGGTMRIEGDVTGVATFEAGPTGFLPGLVFTLPVDADGMAAIHASCSAMLAGWDDRWTGEGCDGISFGGTFASSGAQPQHFSLWSPDRASLPHAMISAVFKCFPPEGCSGVAEEQLESIRGYFELQPQVTLYNEVPLRLRLAPSAYWIDANEIETRVRALPDHVDLIVDLSGLEAIQRALAQLFPVNLLLQRSHAVYWRVRSNAVDVLVKHGVDPSMIISIERAQFSEWGYPVVLGRVVQSPDMFSLAQNGKRIALVSAFRSQFCMTYVDAAKAAVELIDFMKTHRLQALGFGEPAPESPQLP</sequence>
<name>A0ABX0MUC2_9BURK</name>
<keyword evidence="2" id="KW-1185">Reference proteome</keyword>
<comment type="caution">
    <text evidence="1">The sequence shown here is derived from an EMBL/GenBank/DDBJ whole genome shotgun (WGS) entry which is preliminary data.</text>
</comment>
<evidence type="ECO:0000313" key="1">
    <source>
        <dbReference type="EMBL" id="NHZ66361.1"/>
    </source>
</evidence>
<evidence type="ECO:0000313" key="2">
    <source>
        <dbReference type="Proteomes" id="UP000610594"/>
    </source>
</evidence>
<reference evidence="1 2" key="1">
    <citation type="submission" date="2019-10" db="EMBL/GenBank/DDBJ databases">
        <title>Taxonomy of Antarctic Massilia spp.: description of Massilia rubra sp. nov., Massilia aquatica sp. nov., Massilia mucilaginosa sp. nov., Massilia frigida sp. nov. isolated from streams, lakes and regoliths.</title>
        <authorList>
            <person name="Holochova P."/>
            <person name="Sedlacek I."/>
            <person name="Kralova S."/>
            <person name="Maslanova I."/>
            <person name="Busse H.-J."/>
            <person name="Stankova E."/>
            <person name="Vrbovska V."/>
            <person name="Kovarovic V."/>
            <person name="Bartak M."/>
            <person name="Svec P."/>
            <person name="Pantucek R."/>
        </authorList>
    </citation>
    <scope>NUCLEOTIDE SEQUENCE [LARGE SCALE GENOMIC DNA]</scope>
    <source>
        <strain evidence="1 2">CCM 8694</strain>
    </source>
</reference>
<accession>A0ABX0MUC2</accession>
<dbReference type="EMBL" id="WHJF01000130">
    <property type="protein sequence ID" value="NHZ66361.1"/>
    <property type="molecule type" value="Genomic_DNA"/>
</dbReference>
<dbReference type="Proteomes" id="UP000610594">
    <property type="component" value="Unassembled WGS sequence"/>
</dbReference>
<proteinExistence type="predicted"/>
<organism evidence="1 2">
    <name type="scientific">Massilia genomosp. 1</name>
    <dbReference type="NCBI Taxonomy" id="2609280"/>
    <lineage>
        <taxon>Bacteria</taxon>
        <taxon>Pseudomonadati</taxon>
        <taxon>Pseudomonadota</taxon>
        <taxon>Betaproteobacteria</taxon>
        <taxon>Burkholderiales</taxon>
        <taxon>Oxalobacteraceae</taxon>
        <taxon>Telluria group</taxon>
        <taxon>Massilia</taxon>
    </lineage>
</organism>